<reference evidence="1 2" key="1">
    <citation type="journal article" date="2019" name="Sci. Rep.">
        <title>Orb-weaving spider Araneus ventricosus genome elucidates the spidroin gene catalogue.</title>
        <authorList>
            <person name="Kono N."/>
            <person name="Nakamura H."/>
            <person name="Ohtoshi R."/>
            <person name="Moran D.A.P."/>
            <person name="Shinohara A."/>
            <person name="Yoshida Y."/>
            <person name="Fujiwara M."/>
            <person name="Mori M."/>
            <person name="Tomita M."/>
            <person name="Arakawa K."/>
        </authorList>
    </citation>
    <scope>NUCLEOTIDE SEQUENCE [LARGE SCALE GENOMIC DNA]</scope>
</reference>
<gene>
    <name evidence="1" type="ORF">AVEN_117946_1</name>
</gene>
<dbReference type="EMBL" id="BGPR01004939">
    <property type="protein sequence ID" value="GBN05078.1"/>
    <property type="molecule type" value="Genomic_DNA"/>
</dbReference>
<name>A0A4Y2KS25_ARAVE</name>
<comment type="caution">
    <text evidence="1">The sequence shown here is derived from an EMBL/GenBank/DDBJ whole genome shotgun (WGS) entry which is preliminary data.</text>
</comment>
<accession>A0A4Y2KS25</accession>
<sequence>MSTNLPNPSHITLLMSDAVSYPTNQEGDEYYLRTEKDEPMFVKDKNEPKYAEDRDRNEFYPIFEGCGSKDIQGIFVCQKRFGNGNISGAQVWKSKAPL</sequence>
<dbReference type="AlphaFoldDB" id="A0A4Y2KS25"/>
<organism evidence="1 2">
    <name type="scientific">Araneus ventricosus</name>
    <name type="common">Orbweaver spider</name>
    <name type="synonym">Epeira ventricosa</name>
    <dbReference type="NCBI Taxonomy" id="182803"/>
    <lineage>
        <taxon>Eukaryota</taxon>
        <taxon>Metazoa</taxon>
        <taxon>Ecdysozoa</taxon>
        <taxon>Arthropoda</taxon>
        <taxon>Chelicerata</taxon>
        <taxon>Arachnida</taxon>
        <taxon>Araneae</taxon>
        <taxon>Araneomorphae</taxon>
        <taxon>Entelegynae</taxon>
        <taxon>Araneoidea</taxon>
        <taxon>Araneidae</taxon>
        <taxon>Araneus</taxon>
    </lineage>
</organism>
<evidence type="ECO:0000313" key="2">
    <source>
        <dbReference type="Proteomes" id="UP000499080"/>
    </source>
</evidence>
<keyword evidence="2" id="KW-1185">Reference proteome</keyword>
<evidence type="ECO:0000313" key="1">
    <source>
        <dbReference type="EMBL" id="GBN05078.1"/>
    </source>
</evidence>
<proteinExistence type="predicted"/>
<dbReference type="Proteomes" id="UP000499080">
    <property type="component" value="Unassembled WGS sequence"/>
</dbReference>
<protein>
    <submittedName>
        <fullName evidence="1">Uncharacterized protein</fullName>
    </submittedName>
</protein>